<dbReference type="Gene3D" id="3.40.1170.60">
    <property type="match status" value="1"/>
</dbReference>
<dbReference type="Gene3D" id="1.10.150.20">
    <property type="entry name" value="5' to 3' exonuclease, C-terminal subdomain"/>
    <property type="match status" value="1"/>
</dbReference>
<feature type="region of interest" description="Disordered" evidence="1">
    <location>
        <begin position="422"/>
        <end position="446"/>
    </location>
</feature>
<reference evidence="3" key="1">
    <citation type="journal article" date="2020" name="Stud. Mycol.">
        <title>101 Dothideomycetes genomes: a test case for predicting lifestyles and emergence of pathogens.</title>
        <authorList>
            <person name="Haridas S."/>
            <person name="Albert R."/>
            <person name="Binder M."/>
            <person name="Bloem J."/>
            <person name="Labutti K."/>
            <person name="Salamov A."/>
            <person name="Andreopoulos B."/>
            <person name="Baker S."/>
            <person name="Barry K."/>
            <person name="Bills G."/>
            <person name="Bluhm B."/>
            <person name="Cannon C."/>
            <person name="Castanera R."/>
            <person name="Culley D."/>
            <person name="Daum C."/>
            <person name="Ezra D."/>
            <person name="Gonzalez J."/>
            <person name="Henrissat B."/>
            <person name="Kuo A."/>
            <person name="Liang C."/>
            <person name="Lipzen A."/>
            <person name="Lutzoni F."/>
            <person name="Magnuson J."/>
            <person name="Mondo S."/>
            <person name="Nolan M."/>
            <person name="Ohm R."/>
            <person name="Pangilinan J."/>
            <person name="Park H.-J."/>
            <person name="Ramirez L."/>
            <person name="Alfaro M."/>
            <person name="Sun H."/>
            <person name="Tritt A."/>
            <person name="Yoshinaga Y."/>
            <person name="Zwiers L.-H."/>
            <person name="Turgeon B."/>
            <person name="Goodwin S."/>
            <person name="Spatafora J."/>
            <person name="Crous P."/>
            <person name="Grigoriev I."/>
        </authorList>
    </citation>
    <scope>NUCLEOTIDE SEQUENCE</scope>
    <source>
        <strain evidence="3">ATCC 16933</strain>
    </source>
</reference>
<dbReference type="OrthoDB" id="447129at2759"/>
<dbReference type="PROSITE" id="PS50173">
    <property type="entry name" value="UMUC"/>
    <property type="match status" value="1"/>
</dbReference>
<evidence type="ECO:0000259" key="2">
    <source>
        <dbReference type="PROSITE" id="PS50173"/>
    </source>
</evidence>
<dbReference type="InterPro" id="IPR043128">
    <property type="entry name" value="Rev_trsase/Diguanyl_cyclase"/>
</dbReference>
<dbReference type="GO" id="GO:0003887">
    <property type="term" value="F:DNA-directed DNA polymerase activity"/>
    <property type="evidence" value="ECO:0007669"/>
    <property type="project" value="TreeGrafter"/>
</dbReference>
<dbReference type="GO" id="GO:0003684">
    <property type="term" value="F:damaged DNA binding"/>
    <property type="evidence" value="ECO:0007669"/>
    <property type="project" value="InterPro"/>
</dbReference>
<feature type="compositionally biased region" description="Basic and acidic residues" evidence="1">
    <location>
        <begin position="628"/>
        <end position="637"/>
    </location>
</feature>
<name>A0A6A6P8J6_9PEZI</name>
<dbReference type="Gene3D" id="3.30.1490.100">
    <property type="entry name" value="DNA polymerase, Y-family, little finger domain"/>
    <property type="match status" value="1"/>
</dbReference>
<feature type="compositionally biased region" description="Acidic residues" evidence="1">
    <location>
        <begin position="617"/>
        <end position="627"/>
    </location>
</feature>
<protein>
    <recommendedName>
        <fullName evidence="2">UmuC domain-containing protein</fullName>
    </recommendedName>
</protein>
<dbReference type="FunFam" id="3.40.1170.60:FF:000006">
    <property type="entry name" value="DNA polymerase iota"/>
    <property type="match status" value="1"/>
</dbReference>
<evidence type="ECO:0000313" key="3">
    <source>
        <dbReference type="EMBL" id="KAF2460234.1"/>
    </source>
</evidence>
<dbReference type="SUPFAM" id="SSF56672">
    <property type="entry name" value="DNA/RNA polymerases"/>
    <property type="match status" value="1"/>
</dbReference>
<evidence type="ECO:0000313" key="4">
    <source>
        <dbReference type="Proteomes" id="UP000799766"/>
    </source>
</evidence>
<dbReference type="Gene3D" id="3.30.70.270">
    <property type="match status" value="1"/>
</dbReference>
<dbReference type="InterPro" id="IPR043502">
    <property type="entry name" value="DNA/RNA_pol_sf"/>
</dbReference>
<dbReference type="InterPro" id="IPR036775">
    <property type="entry name" value="DNA_pol_Y-fam_lit_finger_sf"/>
</dbReference>
<dbReference type="EMBL" id="MU001673">
    <property type="protein sequence ID" value="KAF2460234.1"/>
    <property type="molecule type" value="Genomic_DNA"/>
</dbReference>
<dbReference type="GO" id="GO:0006281">
    <property type="term" value="P:DNA repair"/>
    <property type="evidence" value="ECO:0007669"/>
    <property type="project" value="InterPro"/>
</dbReference>
<dbReference type="GO" id="GO:0070987">
    <property type="term" value="P:error-free translesion synthesis"/>
    <property type="evidence" value="ECO:0007669"/>
    <property type="project" value="UniProtKB-ARBA"/>
</dbReference>
<dbReference type="PANTHER" id="PTHR46404:SF1">
    <property type="entry name" value="DNA POLYMERASE IOTA"/>
    <property type="match status" value="1"/>
</dbReference>
<proteinExistence type="predicted"/>
<feature type="region of interest" description="Disordered" evidence="1">
    <location>
        <begin position="511"/>
        <end position="637"/>
    </location>
</feature>
<feature type="compositionally biased region" description="Low complexity" evidence="1">
    <location>
        <begin position="423"/>
        <end position="443"/>
    </location>
</feature>
<sequence length="664" mass="69382">DYDCFYASVFEAENAALKGRPLAVQQKQIVVTCNYEARRRGLRKLQLIRDAKAACPDVTIVNGEDLTRFRDASKRLYAFLRRFSWNGKVERLGFDEVWMDCTDIVKFNLDAVNPNDPAHSFFCLSRDDPTLGFVYDASRLAGHAYPPEDNADAEAIPAAQDNSRSPRTDRAHRQHSLRLRLLLGSHLAWHLRTQLEERMGYTTSVGVSTSKLLSKLVGATHKPAAQTTLLPPYGPSDGSAPRPDNVAAFLDPLEIGKIPGIGFKSAAKIRAHLLRRASSLASTTTVTAGTDTVHPDDAPNTTVTVLQARTSPHLSPSALETILSSGTASGTPRGIGPRIFRLLHGVDDDPVAPARDLPRQISVEDSFGAGGALDSLQGVQLVLGRLATSLVRRMRSELVDGEQGERGRRWVAVPRTVRLATRASSSAAAGPSAAAPPGQPYAALPRASRSAPLPRLALELGSAADAVAERLVRAVLLPLFRRLHPGAPGKGPAGIGVVNVAVANIVEGGGAGGGGGGGGGEGRGGGIRGFLVGTGGSGGGKESERSGPGTLGLEVGHGTGDVDDDDDDAAGKREPAASADDGPADADAWTAEESDAAAGEPPPAADLRADADMGWAVDEDEDEDGDRDGEAARADGGAERCAACGAVMPGFARAAHARFHQMGG</sequence>
<keyword evidence="4" id="KW-1185">Reference proteome</keyword>
<dbReference type="AlphaFoldDB" id="A0A6A6P8J6"/>
<evidence type="ECO:0000256" key="1">
    <source>
        <dbReference type="SAM" id="MobiDB-lite"/>
    </source>
</evidence>
<organism evidence="3 4">
    <name type="scientific">Lineolata rhizophorae</name>
    <dbReference type="NCBI Taxonomy" id="578093"/>
    <lineage>
        <taxon>Eukaryota</taxon>
        <taxon>Fungi</taxon>
        <taxon>Dikarya</taxon>
        <taxon>Ascomycota</taxon>
        <taxon>Pezizomycotina</taxon>
        <taxon>Dothideomycetes</taxon>
        <taxon>Dothideomycetes incertae sedis</taxon>
        <taxon>Lineolatales</taxon>
        <taxon>Lineolataceae</taxon>
        <taxon>Lineolata</taxon>
    </lineage>
</organism>
<dbReference type="InterPro" id="IPR001126">
    <property type="entry name" value="UmuC"/>
</dbReference>
<accession>A0A6A6P8J6</accession>
<feature type="compositionally biased region" description="Gly residues" evidence="1">
    <location>
        <begin position="511"/>
        <end position="540"/>
    </location>
</feature>
<dbReference type="PANTHER" id="PTHR46404">
    <property type="entry name" value="DNA POLYMERASE IOTA"/>
    <property type="match status" value="1"/>
</dbReference>
<dbReference type="Pfam" id="PF00817">
    <property type="entry name" value="IMS"/>
    <property type="match status" value="1"/>
</dbReference>
<feature type="compositionally biased region" description="Low complexity" evidence="1">
    <location>
        <begin position="576"/>
        <end position="589"/>
    </location>
</feature>
<gene>
    <name evidence="3" type="ORF">BDY21DRAFT_405586</name>
</gene>
<feature type="non-terminal residue" evidence="3">
    <location>
        <position position="1"/>
    </location>
</feature>
<dbReference type="Proteomes" id="UP000799766">
    <property type="component" value="Unassembled WGS sequence"/>
</dbReference>
<feature type="domain" description="UmuC" evidence="2">
    <location>
        <begin position="1"/>
        <end position="262"/>
    </location>
</feature>